<dbReference type="Proteomes" id="UP000688137">
    <property type="component" value="Unassembled WGS sequence"/>
</dbReference>
<dbReference type="EMBL" id="CAJJDM010000131">
    <property type="protein sequence ID" value="CAD8105794.1"/>
    <property type="molecule type" value="Genomic_DNA"/>
</dbReference>
<dbReference type="OMA" id="KNIQANY"/>
<name>A0A8S1PS26_PARPR</name>
<reference evidence="1" key="1">
    <citation type="submission" date="2021-01" db="EMBL/GenBank/DDBJ databases">
        <authorList>
            <consortium name="Genoscope - CEA"/>
            <person name="William W."/>
        </authorList>
    </citation>
    <scope>NUCLEOTIDE SEQUENCE</scope>
</reference>
<accession>A0A8S1PS26</accession>
<evidence type="ECO:0000313" key="1">
    <source>
        <dbReference type="EMBL" id="CAD8105794.1"/>
    </source>
</evidence>
<evidence type="ECO:0000313" key="2">
    <source>
        <dbReference type="Proteomes" id="UP000688137"/>
    </source>
</evidence>
<gene>
    <name evidence="1" type="ORF">PPRIM_AZ9-3.1.T1280112</name>
</gene>
<organism evidence="1 2">
    <name type="scientific">Paramecium primaurelia</name>
    <dbReference type="NCBI Taxonomy" id="5886"/>
    <lineage>
        <taxon>Eukaryota</taxon>
        <taxon>Sar</taxon>
        <taxon>Alveolata</taxon>
        <taxon>Ciliophora</taxon>
        <taxon>Intramacronucleata</taxon>
        <taxon>Oligohymenophorea</taxon>
        <taxon>Peniculida</taxon>
        <taxon>Parameciidae</taxon>
        <taxon>Paramecium</taxon>
    </lineage>
</organism>
<keyword evidence="2" id="KW-1185">Reference proteome</keyword>
<dbReference type="AlphaFoldDB" id="A0A8S1PS26"/>
<proteinExistence type="predicted"/>
<comment type="caution">
    <text evidence="1">The sequence shown here is derived from an EMBL/GenBank/DDBJ whole genome shotgun (WGS) entry which is preliminary data.</text>
</comment>
<sequence>MQKKQFHHNNNMINYYHYSDEEEDLKDSLYGISEVIPLQCYESPNIEQEQEPEDIILQDYPIMINKDIERKIYKVDHPLKINDFTQQNLHKNFNLYNQPKKDKAFKKPSFIRSRIYKQYISHRTKMNTEKIE</sequence>
<protein>
    <submittedName>
        <fullName evidence="1">Uncharacterized protein</fullName>
    </submittedName>
</protein>